<evidence type="ECO:0000256" key="5">
    <source>
        <dbReference type="ARBA" id="ARBA00022692"/>
    </source>
</evidence>
<dbReference type="GO" id="GO:0005975">
    <property type="term" value="P:carbohydrate metabolic process"/>
    <property type="evidence" value="ECO:0007669"/>
    <property type="project" value="InterPro"/>
</dbReference>
<feature type="binding site" evidence="10">
    <location>
        <position position="302"/>
    </location>
    <ligand>
        <name>an alpha-L-fucosyl-(1-&gt;2)-beta-D-galactosyl derivative</name>
        <dbReference type="ChEBI" id="CHEBI:140327"/>
    </ligand>
</feature>
<dbReference type="Ensembl" id="ENSNMLT00000020512.1">
    <property type="protein sequence ID" value="ENSNMLP00000018253.1"/>
    <property type="gene ID" value="ENSNMLG00000012011.1"/>
</dbReference>
<dbReference type="GO" id="GO:0005794">
    <property type="term" value="C:Golgi apparatus"/>
    <property type="evidence" value="ECO:0007669"/>
    <property type="project" value="TreeGrafter"/>
</dbReference>
<evidence type="ECO:0000256" key="9">
    <source>
        <dbReference type="PIRSR" id="PIRSR605076-1"/>
    </source>
</evidence>
<name>A0A8C6TBX7_9GOBI</name>
<evidence type="ECO:0000256" key="1">
    <source>
        <dbReference type="ARBA" id="ARBA00004606"/>
    </source>
</evidence>
<keyword evidence="11" id="KW-0479">Metal-binding</keyword>
<comment type="subcellular location">
    <subcellularLocation>
        <location evidence="1">Membrane</location>
        <topology evidence="1">Single-pass type II membrane protein</topology>
    </subcellularLocation>
</comment>
<protein>
    <submittedName>
        <fullName evidence="12">Alpha 1,3-galactosyltransferase 2</fullName>
    </submittedName>
</protein>
<dbReference type="GO" id="GO:0016020">
    <property type="term" value="C:membrane"/>
    <property type="evidence" value="ECO:0007669"/>
    <property type="project" value="UniProtKB-SubCell"/>
</dbReference>
<dbReference type="SUPFAM" id="SSF53448">
    <property type="entry name" value="Nucleotide-diphospho-sugar transferases"/>
    <property type="match status" value="1"/>
</dbReference>
<dbReference type="GO" id="GO:0031982">
    <property type="term" value="C:vesicle"/>
    <property type="evidence" value="ECO:0007669"/>
    <property type="project" value="TreeGrafter"/>
</dbReference>
<dbReference type="Pfam" id="PF03414">
    <property type="entry name" value="Glyco_transf_6"/>
    <property type="match status" value="1"/>
</dbReference>
<dbReference type="InterPro" id="IPR029044">
    <property type="entry name" value="Nucleotide-diphossugar_trans"/>
</dbReference>
<dbReference type="InterPro" id="IPR005076">
    <property type="entry name" value="Glyco_trans_6"/>
</dbReference>
<proteinExistence type="inferred from homology"/>
<feature type="binding site" evidence="11">
    <location>
        <position position="212"/>
    </location>
    <ligand>
        <name>Mn(2+)</name>
        <dbReference type="ChEBI" id="CHEBI:29035"/>
    </ligand>
</feature>
<reference evidence="12" key="1">
    <citation type="submission" date="2025-08" db="UniProtKB">
        <authorList>
            <consortium name="Ensembl"/>
        </authorList>
    </citation>
    <scope>IDENTIFICATION</scope>
</reference>
<dbReference type="FunFam" id="3.90.550.10:FF:000022">
    <property type="entry name" value="Histo-blood group ABO system transferase"/>
    <property type="match status" value="1"/>
</dbReference>
<keyword evidence="5" id="KW-0812">Transmembrane</keyword>
<feature type="binding site" evidence="10">
    <location>
        <position position="325"/>
    </location>
    <ligand>
        <name>an alpha-L-fucosyl-(1-&gt;2)-beta-D-galactosyl derivative</name>
        <dbReference type="ChEBI" id="CHEBI:140327"/>
    </ligand>
</feature>
<dbReference type="Proteomes" id="UP000694523">
    <property type="component" value="Unplaced"/>
</dbReference>
<keyword evidence="6" id="KW-0735">Signal-anchor</keyword>
<keyword evidence="3" id="KW-0328">Glycosyltransferase</keyword>
<dbReference type="GO" id="GO:0016758">
    <property type="term" value="F:hexosyltransferase activity"/>
    <property type="evidence" value="ECO:0007669"/>
    <property type="project" value="InterPro"/>
</dbReference>
<comment type="similarity">
    <text evidence="2">Belongs to the glycosyltransferase 6 family.</text>
</comment>
<keyword evidence="4" id="KW-0808">Transferase</keyword>
<comment type="cofactor">
    <cofactor evidence="11">
        <name>Mn(2+)</name>
        <dbReference type="ChEBI" id="CHEBI:29035"/>
    </cofactor>
    <text evidence="11">Binds 1 Mn(2+) ion per subunit.</text>
</comment>
<evidence type="ECO:0000256" key="3">
    <source>
        <dbReference type="ARBA" id="ARBA00022676"/>
    </source>
</evidence>
<evidence type="ECO:0000256" key="2">
    <source>
        <dbReference type="ARBA" id="ARBA00010413"/>
    </source>
</evidence>
<evidence type="ECO:0000256" key="4">
    <source>
        <dbReference type="ARBA" id="ARBA00022679"/>
    </source>
</evidence>
<feature type="binding site" evidence="11">
    <location>
        <position position="214"/>
    </location>
    <ligand>
        <name>Mn(2+)</name>
        <dbReference type="ChEBI" id="CHEBI:29035"/>
    </ligand>
</feature>
<dbReference type="Gene3D" id="3.90.550.10">
    <property type="entry name" value="Spore Coat Polysaccharide Biosynthesis Protein SpsA, Chain A"/>
    <property type="match status" value="1"/>
</dbReference>
<sequence>MRKQFLRRKLCAVVAICCFVFFFTSFKSMYFGELEVVGAGDRFTEVNLEEQMMEQPVDPNRRRVEALNVGHLDANLNYSARTDIATQTPWKAPIMWEGMFDGEVYDKAHREANSSVALTVFAIGRYMEAYLKAFMISAEKHFMIGLPVTYYIFTDTPEEVPTFKLGPERSMKVLYTPHHPRWQDISMMRMKTISRIIESEISYRFPYVYCLDVDSVFEDRFGSEALGESVALMHSYFYKLPKEEFSYDRNPKSKAYMETGDYYYHAAVFGGTWRNVKAVVDSCYNGIMGDKKNNVEALWHDESHLNKYFWLHKPSKVLSPEYYWDAISLKTRPEIKKARMIWAEKRYDVLRKQTYSRRGKTSKA</sequence>
<dbReference type="GO" id="GO:0046872">
    <property type="term" value="F:metal ion binding"/>
    <property type="evidence" value="ECO:0007669"/>
    <property type="project" value="UniProtKB-KW"/>
</dbReference>
<feature type="binding site" evidence="10">
    <location>
        <begin position="121"/>
        <end position="123"/>
    </location>
    <ligand>
        <name>UDP-N-acetyl-alpha-D-galactosamine</name>
        <dbReference type="ChEBI" id="CHEBI:67138"/>
    </ligand>
</feature>
<feature type="binding site" evidence="10">
    <location>
        <begin position="212"/>
        <end position="214"/>
    </location>
    <ligand>
        <name>UDP-N-acetyl-alpha-D-galactosamine</name>
        <dbReference type="ChEBI" id="CHEBI:67138"/>
    </ligand>
</feature>
<dbReference type="AlphaFoldDB" id="A0A8C6TBX7"/>
<feature type="binding site" evidence="10">
    <location>
        <position position="234"/>
    </location>
    <ligand>
        <name>an alpha-L-fucosyl-(1-&gt;2)-beta-D-galactosyl derivative</name>
        <dbReference type="ChEBI" id="CHEBI:140327"/>
    </ligand>
</feature>
<evidence type="ECO:0000256" key="11">
    <source>
        <dbReference type="PIRSR" id="PIRSR605076-3"/>
    </source>
</evidence>
<evidence type="ECO:0000313" key="12">
    <source>
        <dbReference type="Ensembl" id="ENSNMLP00000018253.1"/>
    </source>
</evidence>
<feature type="binding site" evidence="10">
    <location>
        <position position="126"/>
    </location>
    <ligand>
        <name>UDP-N-acetyl-alpha-D-galactosamine</name>
        <dbReference type="ChEBI" id="CHEBI:67138"/>
    </ligand>
</feature>
<organism evidence="12 13">
    <name type="scientific">Neogobius melanostomus</name>
    <name type="common">round goby</name>
    <dbReference type="NCBI Taxonomy" id="47308"/>
    <lineage>
        <taxon>Eukaryota</taxon>
        <taxon>Metazoa</taxon>
        <taxon>Chordata</taxon>
        <taxon>Craniata</taxon>
        <taxon>Vertebrata</taxon>
        <taxon>Euteleostomi</taxon>
        <taxon>Actinopterygii</taxon>
        <taxon>Neopterygii</taxon>
        <taxon>Teleostei</taxon>
        <taxon>Neoteleostei</taxon>
        <taxon>Acanthomorphata</taxon>
        <taxon>Gobiaria</taxon>
        <taxon>Gobiiformes</taxon>
        <taxon>Gobioidei</taxon>
        <taxon>Gobiidae</taxon>
        <taxon>Benthophilinae</taxon>
        <taxon>Neogobiini</taxon>
        <taxon>Neogobius</taxon>
    </lineage>
</organism>
<feature type="active site" description="Nucleophile" evidence="9">
    <location>
        <position position="302"/>
    </location>
</feature>
<evidence type="ECO:0000256" key="6">
    <source>
        <dbReference type="ARBA" id="ARBA00022968"/>
    </source>
</evidence>
<evidence type="ECO:0000256" key="8">
    <source>
        <dbReference type="ARBA" id="ARBA00023136"/>
    </source>
</evidence>
<evidence type="ECO:0000256" key="7">
    <source>
        <dbReference type="ARBA" id="ARBA00022989"/>
    </source>
</evidence>
<keyword evidence="13" id="KW-1185">Reference proteome</keyword>
<keyword evidence="8" id="KW-0472">Membrane</keyword>
<dbReference type="PANTHER" id="PTHR10462">
    <property type="entry name" value="GLYCOSYLTRANSFERASE-RELATED"/>
    <property type="match status" value="1"/>
</dbReference>
<evidence type="ECO:0000313" key="13">
    <source>
        <dbReference type="Proteomes" id="UP000694523"/>
    </source>
</evidence>
<keyword evidence="11" id="KW-0464">Manganese</keyword>
<reference evidence="12" key="2">
    <citation type="submission" date="2025-09" db="UniProtKB">
        <authorList>
            <consortium name="Ensembl"/>
        </authorList>
    </citation>
    <scope>IDENTIFICATION</scope>
</reference>
<evidence type="ECO:0000256" key="10">
    <source>
        <dbReference type="PIRSR" id="PIRSR605076-2"/>
    </source>
</evidence>
<dbReference type="PANTHER" id="PTHR10462:SF33">
    <property type="entry name" value="ALPHA-1,3-GALACTOSYLTRANSFERASE 2"/>
    <property type="match status" value="1"/>
</dbReference>
<keyword evidence="7" id="KW-1133">Transmembrane helix</keyword>
<accession>A0A8C6TBX7</accession>